<protein>
    <recommendedName>
        <fullName evidence="1">Protein kinase domain-containing protein</fullName>
    </recommendedName>
</protein>
<dbReference type="PANTHER" id="PTHR38248:SF2">
    <property type="entry name" value="FUNK1 11"/>
    <property type="match status" value="1"/>
</dbReference>
<dbReference type="SUPFAM" id="SSF56112">
    <property type="entry name" value="Protein kinase-like (PK-like)"/>
    <property type="match status" value="1"/>
</dbReference>
<proteinExistence type="predicted"/>
<accession>F8NZP1</accession>
<organism>
    <name type="scientific">Serpula lacrymans var. lacrymans (strain S7.9)</name>
    <name type="common">Dry rot fungus</name>
    <dbReference type="NCBI Taxonomy" id="578457"/>
    <lineage>
        <taxon>Eukaryota</taxon>
        <taxon>Fungi</taxon>
        <taxon>Dikarya</taxon>
        <taxon>Basidiomycota</taxon>
        <taxon>Agaricomycotina</taxon>
        <taxon>Agaricomycetes</taxon>
        <taxon>Agaricomycetidae</taxon>
        <taxon>Boletales</taxon>
        <taxon>Coniophorineae</taxon>
        <taxon>Serpulaceae</taxon>
        <taxon>Serpula</taxon>
    </lineage>
</organism>
<dbReference type="EMBL" id="GL945435">
    <property type="protein sequence ID" value="EGO23372.1"/>
    <property type="molecule type" value="Genomic_DNA"/>
</dbReference>
<dbReference type="AlphaFoldDB" id="F8NZP1"/>
<dbReference type="Gene3D" id="1.10.510.10">
    <property type="entry name" value="Transferase(Phosphotransferase) domain 1"/>
    <property type="match status" value="1"/>
</dbReference>
<dbReference type="Pfam" id="PF17667">
    <property type="entry name" value="Pkinase_fungal"/>
    <property type="match status" value="1"/>
</dbReference>
<dbReference type="KEGG" id="sla:SERLADRAFT_391257"/>
<dbReference type="Proteomes" id="UP000008064">
    <property type="component" value="Unassembled WGS sequence"/>
</dbReference>
<dbReference type="OrthoDB" id="5584477at2759"/>
<dbReference type="PANTHER" id="PTHR38248">
    <property type="entry name" value="FUNK1 6"/>
    <property type="match status" value="1"/>
</dbReference>
<dbReference type="RefSeq" id="XP_007319134.1">
    <property type="nucleotide sequence ID" value="XM_007319072.1"/>
</dbReference>
<dbReference type="InterPro" id="IPR040976">
    <property type="entry name" value="Pkinase_fungal"/>
</dbReference>
<name>F8NZP1_SERL9</name>
<dbReference type="GeneID" id="18811487"/>
<evidence type="ECO:0000313" key="2">
    <source>
        <dbReference type="EMBL" id="EGO23372.1"/>
    </source>
</evidence>
<dbReference type="GO" id="GO:0004672">
    <property type="term" value="F:protein kinase activity"/>
    <property type="evidence" value="ECO:0007669"/>
    <property type="project" value="InterPro"/>
</dbReference>
<dbReference type="PROSITE" id="PS50011">
    <property type="entry name" value="PROTEIN_KINASE_DOM"/>
    <property type="match status" value="1"/>
</dbReference>
<dbReference type="InterPro" id="IPR000719">
    <property type="entry name" value="Prot_kinase_dom"/>
</dbReference>
<feature type="domain" description="Protein kinase" evidence="1">
    <location>
        <begin position="1"/>
        <end position="214"/>
    </location>
</feature>
<reference evidence="2" key="1">
    <citation type="submission" date="2011-04" db="EMBL/GenBank/DDBJ databases">
        <title>Evolution of plant cell wall degrading machinery underlies the functional diversity of forest fungi.</title>
        <authorList>
            <consortium name="US DOE Joint Genome Institute (JGI-PGF)"/>
            <person name="Eastwood D.C."/>
            <person name="Floudas D."/>
            <person name="Binder M."/>
            <person name="Majcherczyk A."/>
            <person name="Schneider P."/>
            <person name="Aerts A."/>
            <person name="Asiegbu F.O."/>
            <person name="Baker S.E."/>
            <person name="Barry K."/>
            <person name="Bendiksby M."/>
            <person name="Blumentritt M."/>
            <person name="Coutinho P.M."/>
            <person name="Cullen D."/>
            <person name="Cullen D."/>
            <person name="Gathman A."/>
            <person name="Goodell B."/>
            <person name="Henrissat B."/>
            <person name="Ihrmark K."/>
            <person name="Kauserud H."/>
            <person name="Kohler A."/>
            <person name="LaButti K."/>
            <person name="Lapidus A."/>
            <person name="Lavin J.L."/>
            <person name="Lee Y.-H."/>
            <person name="Lindquist E."/>
            <person name="Lilly W."/>
            <person name="Lucas S."/>
            <person name="Morin E."/>
            <person name="Murat C."/>
            <person name="Oguiza J.A."/>
            <person name="Park J."/>
            <person name="Pisabarro A.G."/>
            <person name="Riley R."/>
            <person name="Rosling A."/>
            <person name="Salamov A."/>
            <person name="Schmidt O."/>
            <person name="Schmutz J."/>
            <person name="Skrede I."/>
            <person name="Stenlid J."/>
            <person name="Wiebenga A."/>
            <person name="Xie X."/>
            <person name="Kues U."/>
            <person name="Hibbett D.S."/>
            <person name="Hoffmeister D."/>
            <person name="Hogberg N."/>
            <person name="Martin F."/>
            <person name="Grigoriev I.V."/>
            <person name="Watkinson S.C."/>
        </authorList>
    </citation>
    <scope>NUCLEOTIDE SEQUENCE</scope>
    <source>
        <strain evidence="2">S7.9</strain>
    </source>
</reference>
<gene>
    <name evidence="2" type="ORF">SERLADRAFT_391257</name>
</gene>
<dbReference type="InterPro" id="IPR011009">
    <property type="entry name" value="Kinase-like_dom_sf"/>
</dbReference>
<dbReference type="HOGENOM" id="CLU_1129165_0_0_1"/>
<evidence type="ECO:0000259" key="1">
    <source>
        <dbReference type="PROSITE" id="PS50011"/>
    </source>
</evidence>
<dbReference type="GO" id="GO:0005524">
    <property type="term" value="F:ATP binding"/>
    <property type="evidence" value="ECO:0007669"/>
    <property type="project" value="InterPro"/>
</dbReference>
<sequence length="214" mass="24806">MATIFYDIFKAIRWLFEKAGTLHRDISYSNVMYRSRNGTICGVLNDFDLASTKTQSKPTSKQRTGTKPYMTIDLLYGDDPEHLYRHDLESLLYVMIRHAGRFDDQGHVVENPLFQEWDEEGTRQLYKTKHTFITSTPKWDEYLTGRYLAAFGPCFFHLHLMFRKGFGSRDDAQATHTFHSTPCACAPFDELTLGDNVTFDKYDDILSKLVSQSK</sequence>